<dbReference type="OrthoDB" id="9882684at2"/>
<sequence>MKRCVNDETRAFMEEQFADCLDFEQVADLYADFQCVVRELMIHKSKALTEDN</sequence>
<evidence type="ECO:0000313" key="1">
    <source>
        <dbReference type="EMBL" id="QBF72967.1"/>
    </source>
</evidence>
<dbReference type="Proteomes" id="UP000289664">
    <property type="component" value="Chromosome"/>
</dbReference>
<gene>
    <name evidence="1" type="ORF">HDCHBGLK_00313</name>
</gene>
<keyword evidence="2" id="KW-1185">Reference proteome</keyword>
<proteinExistence type="predicted"/>
<dbReference type="AlphaFoldDB" id="B0NA33"/>
<reference evidence="1 2" key="1">
    <citation type="journal article" date="2019" name="Appl. Environ. Microbiol.">
        <title>Clostridium scindens ATCC 35704: integration of nutritional requirements, the complete genome sequence, and global transcriptional responses to bile acids.</title>
        <authorList>
            <person name="Devendran S."/>
            <person name="Shrestha R."/>
            <person name="Alves J.M.P."/>
            <person name="Wolf P.G."/>
            <person name="Ly L."/>
            <person name="Hernandez A.G."/>
            <person name="Mendez-Garcia C."/>
            <person name="Inboden A."/>
            <person name="Wiley J."/>
            <person name="Paul O."/>
            <person name="Allen A."/>
            <person name="Springer E."/>
            <person name="Wright C.L."/>
            <person name="Fields C.J."/>
            <person name="Daniel S.L."/>
            <person name="Ridlon J.M."/>
        </authorList>
    </citation>
    <scope>NUCLEOTIDE SEQUENCE [LARGE SCALE GENOMIC DNA]</scope>
    <source>
        <strain evidence="1 2">ATCC 35704</strain>
    </source>
</reference>
<dbReference type="EMBL" id="CP036170">
    <property type="protein sequence ID" value="QBF72967.1"/>
    <property type="molecule type" value="Genomic_DNA"/>
</dbReference>
<protein>
    <submittedName>
        <fullName evidence="1">Uncharacterized protein</fullName>
    </submittedName>
</protein>
<accession>B0NA33</accession>
<dbReference type="HOGENOM" id="CLU_3078495_0_0_9"/>
<dbReference type="STRING" id="411468.CLOSCI_00300"/>
<dbReference type="GeneID" id="62697902"/>
<evidence type="ECO:0000313" key="2">
    <source>
        <dbReference type="Proteomes" id="UP000289664"/>
    </source>
</evidence>
<name>B0NA33_CLOS5</name>
<organism evidence="1 2">
    <name type="scientific">Clostridium scindens (strain ATCC 35704 / DSM 5676 / VPI 13733 / 19)</name>
    <dbReference type="NCBI Taxonomy" id="411468"/>
    <lineage>
        <taxon>Bacteria</taxon>
        <taxon>Bacillati</taxon>
        <taxon>Bacillota</taxon>
        <taxon>Clostridia</taxon>
        <taxon>Lachnospirales</taxon>
        <taxon>Lachnospiraceae</taxon>
    </lineage>
</organism>
<dbReference type="KEGG" id="csci:HDCHBGLK_00313"/>
<dbReference type="RefSeq" id="WP_004605855.1">
    <property type="nucleotide sequence ID" value="NZ_CP036170.1"/>
</dbReference>